<dbReference type="Proteomes" id="UP000807115">
    <property type="component" value="Chromosome 4"/>
</dbReference>
<sequence>MIPHPITRCPKRLLSPTPCLMIPPQITWRPGKARSIRQARIPRSALALNLATVRVHARRICVVHS</sequence>
<evidence type="ECO:0000313" key="2">
    <source>
        <dbReference type="Proteomes" id="UP000807115"/>
    </source>
</evidence>
<gene>
    <name evidence="1" type="ORF">BDA96_04G121000</name>
</gene>
<protein>
    <submittedName>
        <fullName evidence="1">Uncharacterized protein</fullName>
    </submittedName>
</protein>
<reference evidence="1" key="1">
    <citation type="journal article" date="2019" name="BMC Genomics">
        <title>A new reference genome for Sorghum bicolor reveals high levels of sequence similarity between sweet and grain genotypes: implications for the genetics of sugar metabolism.</title>
        <authorList>
            <person name="Cooper E.A."/>
            <person name="Brenton Z.W."/>
            <person name="Flinn B.S."/>
            <person name="Jenkins J."/>
            <person name="Shu S."/>
            <person name="Flowers D."/>
            <person name="Luo F."/>
            <person name="Wang Y."/>
            <person name="Xia P."/>
            <person name="Barry K."/>
            <person name="Daum C."/>
            <person name="Lipzen A."/>
            <person name="Yoshinaga Y."/>
            <person name="Schmutz J."/>
            <person name="Saski C."/>
            <person name="Vermerris W."/>
            <person name="Kresovich S."/>
        </authorList>
    </citation>
    <scope>NUCLEOTIDE SEQUENCE</scope>
</reference>
<accession>A0A921R2C1</accession>
<dbReference type="EMBL" id="CM027683">
    <property type="protein sequence ID" value="KAG0532598.1"/>
    <property type="molecule type" value="Genomic_DNA"/>
</dbReference>
<organism evidence="1 2">
    <name type="scientific">Sorghum bicolor</name>
    <name type="common">Sorghum</name>
    <name type="synonym">Sorghum vulgare</name>
    <dbReference type="NCBI Taxonomy" id="4558"/>
    <lineage>
        <taxon>Eukaryota</taxon>
        <taxon>Viridiplantae</taxon>
        <taxon>Streptophyta</taxon>
        <taxon>Embryophyta</taxon>
        <taxon>Tracheophyta</taxon>
        <taxon>Spermatophyta</taxon>
        <taxon>Magnoliopsida</taxon>
        <taxon>Liliopsida</taxon>
        <taxon>Poales</taxon>
        <taxon>Poaceae</taxon>
        <taxon>PACMAD clade</taxon>
        <taxon>Panicoideae</taxon>
        <taxon>Andropogonodae</taxon>
        <taxon>Andropogoneae</taxon>
        <taxon>Sorghinae</taxon>
        <taxon>Sorghum</taxon>
    </lineage>
</organism>
<proteinExistence type="predicted"/>
<reference evidence="1" key="2">
    <citation type="submission" date="2020-10" db="EMBL/GenBank/DDBJ databases">
        <authorList>
            <person name="Cooper E.A."/>
            <person name="Brenton Z.W."/>
            <person name="Flinn B.S."/>
            <person name="Jenkins J."/>
            <person name="Shu S."/>
            <person name="Flowers D."/>
            <person name="Luo F."/>
            <person name="Wang Y."/>
            <person name="Xia P."/>
            <person name="Barry K."/>
            <person name="Daum C."/>
            <person name="Lipzen A."/>
            <person name="Yoshinaga Y."/>
            <person name="Schmutz J."/>
            <person name="Saski C."/>
            <person name="Vermerris W."/>
            <person name="Kresovich S."/>
        </authorList>
    </citation>
    <scope>NUCLEOTIDE SEQUENCE</scope>
</reference>
<name>A0A921R2C1_SORBI</name>
<dbReference type="AlphaFoldDB" id="A0A921R2C1"/>
<comment type="caution">
    <text evidence="1">The sequence shown here is derived from an EMBL/GenBank/DDBJ whole genome shotgun (WGS) entry which is preliminary data.</text>
</comment>
<evidence type="ECO:0000313" key="1">
    <source>
        <dbReference type="EMBL" id="KAG0532598.1"/>
    </source>
</evidence>